<evidence type="ECO:0000313" key="3">
    <source>
        <dbReference type="Proteomes" id="UP000244867"/>
    </source>
</evidence>
<dbReference type="AlphaFoldDB" id="A0A2R7YRR0"/>
<feature type="transmembrane region" description="Helical" evidence="1">
    <location>
        <begin position="171"/>
        <end position="198"/>
    </location>
</feature>
<feature type="transmembrane region" description="Helical" evidence="1">
    <location>
        <begin position="12"/>
        <end position="29"/>
    </location>
</feature>
<feature type="transmembrane region" description="Helical" evidence="1">
    <location>
        <begin position="347"/>
        <end position="365"/>
    </location>
</feature>
<keyword evidence="1" id="KW-0472">Membrane</keyword>
<dbReference type="EMBL" id="PYXZ01000012">
    <property type="protein sequence ID" value="PUA79097.1"/>
    <property type="molecule type" value="Genomic_DNA"/>
</dbReference>
<organism evidence="2 3">
    <name type="scientific">Nocardioides currus</name>
    <dbReference type="NCBI Taxonomy" id="2133958"/>
    <lineage>
        <taxon>Bacteria</taxon>
        <taxon>Bacillati</taxon>
        <taxon>Actinomycetota</taxon>
        <taxon>Actinomycetes</taxon>
        <taxon>Propionibacteriales</taxon>
        <taxon>Nocardioidaceae</taxon>
        <taxon>Nocardioides</taxon>
    </lineage>
</organism>
<keyword evidence="1" id="KW-0812">Transmembrane</keyword>
<keyword evidence="3" id="KW-1185">Reference proteome</keyword>
<evidence type="ECO:0008006" key="4">
    <source>
        <dbReference type="Google" id="ProtNLM"/>
    </source>
</evidence>
<protein>
    <recommendedName>
        <fullName evidence="4">Glycosyltransferase RgtA/B/C/D-like domain-containing protein</fullName>
    </recommendedName>
</protein>
<dbReference type="RefSeq" id="WP_108346489.1">
    <property type="nucleotide sequence ID" value="NZ_PYXZ01000012.1"/>
</dbReference>
<dbReference type="Proteomes" id="UP000244867">
    <property type="component" value="Unassembled WGS sequence"/>
</dbReference>
<feature type="transmembrane region" description="Helical" evidence="1">
    <location>
        <begin position="83"/>
        <end position="101"/>
    </location>
</feature>
<feature type="transmembrane region" description="Helical" evidence="1">
    <location>
        <begin position="210"/>
        <end position="231"/>
    </location>
</feature>
<feature type="transmembrane region" description="Helical" evidence="1">
    <location>
        <begin position="260"/>
        <end position="277"/>
    </location>
</feature>
<comment type="caution">
    <text evidence="2">The sequence shown here is derived from an EMBL/GenBank/DDBJ whole genome shotgun (WGS) entry which is preliminary data.</text>
</comment>
<sequence length="600" mass="64330">MPDARALVATPYRRGVLVLAIVTLCWRAWTVSRWTWHKDDWGFVEQSASAPLLDYLFQDHNGHVMPGGLLVTKLATLLAPLDFSAVVVLVALAGAATVLVWGRAFERLTQGNLVALLPLSVLALSPVLLEPMMWWACAVNALPLQLSLGWMVIAAADWVEHRRRADLVRFAIAYTLGLLFWHKALLLVLPAVVTVVALSPGPFRERVRTAIRPTALLLAISVPYLALFRYLTQRTQTAYDLEPSFAGHTVAGSLRQYAEGFSDMFLPAVLGGPWGSMQVDPDPLSTPSAATTWSVLAVCAVALGWLVLRHRAALWLLLLPLGYTVVALGIVLFSTRADDVWDVMTLTRYYVDSIMVAALAAALMIRESQRRRTRSASAPRWLLPAAALALGASLVSANVVAADRMGVHPGRAWVGAFRSDATHLAESHSSGSPAVVWDGFAPDVVLQPGYWPEEARLSAMLQPFGASITTGVATDQLYVAEPSGHLVPAGVDPIITSEPGPVDDCGYYLEPGDSVQVEMTGELYYWGWGLQVAGFTSTGTALVIDLGDDEVDVALPSGLQERAVQVEGAVAPAVTIRLPADAAGNVCVSALSVGTVAPNP</sequence>
<feature type="transmembrane region" description="Helical" evidence="1">
    <location>
        <begin position="113"/>
        <end position="136"/>
    </location>
</feature>
<name>A0A2R7YRR0_9ACTN</name>
<feature type="transmembrane region" description="Helical" evidence="1">
    <location>
        <begin position="289"/>
        <end position="308"/>
    </location>
</feature>
<gene>
    <name evidence="2" type="ORF">C7S10_20335</name>
</gene>
<feature type="transmembrane region" description="Helical" evidence="1">
    <location>
        <begin position="381"/>
        <end position="401"/>
    </location>
</feature>
<accession>A0A2R7YRR0</accession>
<feature type="transmembrane region" description="Helical" evidence="1">
    <location>
        <begin position="315"/>
        <end position="335"/>
    </location>
</feature>
<feature type="transmembrane region" description="Helical" evidence="1">
    <location>
        <begin position="142"/>
        <end position="159"/>
    </location>
</feature>
<dbReference type="OrthoDB" id="3778510at2"/>
<keyword evidence="1" id="KW-1133">Transmembrane helix</keyword>
<proteinExistence type="predicted"/>
<evidence type="ECO:0000256" key="1">
    <source>
        <dbReference type="SAM" id="Phobius"/>
    </source>
</evidence>
<reference evidence="2 3" key="1">
    <citation type="submission" date="2018-03" db="EMBL/GenBank/DDBJ databases">
        <authorList>
            <person name="Keele B.F."/>
        </authorList>
    </citation>
    <scope>NUCLEOTIDE SEQUENCE [LARGE SCALE GENOMIC DNA]</scope>
    <source>
        <strain evidence="2 3">IB-3</strain>
    </source>
</reference>
<evidence type="ECO:0000313" key="2">
    <source>
        <dbReference type="EMBL" id="PUA79097.1"/>
    </source>
</evidence>